<evidence type="ECO:0000256" key="1">
    <source>
        <dbReference type="SAM" id="MobiDB-lite"/>
    </source>
</evidence>
<evidence type="ECO:0000313" key="4">
    <source>
        <dbReference type="Proteomes" id="UP000324222"/>
    </source>
</evidence>
<evidence type="ECO:0000313" key="3">
    <source>
        <dbReference type="EMBL" id="MPC89758.1"/>
    </source>
</evidence>
<protein>
    <recommendedName>
        <fullName evidence="5">Secreted protein</fullName>
    </recommendedName>
</protein>
<evidence type="ECO:0000256" key="2">
    <source>
        <dbReference type="SAM" id="SignalP"/>
    </source>
</evidence>
<reference evidence="3 4" key="1">
    <citation type="submission" date="2019-05" db="EMBL/GenBank/DDBJ databases">
        <title>Another draft genome of Portunus trituberculatus and its Hox gene families provides insights of decapod evolution.</title>
        <authorList>
            <person name="Jeong J.-H."/>
            <person name="Song I."/>
            <person name="Kim S."/>
            <person name="Choi T."/>
            <person name="Kim D."/>
            <person name="Ryu S."/>
            <person name="Kim W."/>
        </authorList>
    </citation>
    <scope>NUCLEOTIDE SEQUENCE [LARGE SCALE GENOMIC DNA]</scope>
    <source>
        <tissue evidence="3">Muscle</tissue>
    </source>
</reference>
<evidence type="ECO:0008006" key="5">
    <source>
        <dbReference type="Google" id="ProtNLM"/>
    </source>
</evidence>
<accession>A0A5B7JA09</accession>
<gene>
    <name evidence="3" type="ORF">E2C01_084717</name>
</gene>
<keyword evidence="2" id="KW-0732">Signal</keyword>
<feature type="compositionally biased region" description="Low complexity" evidence="1">
    <location>
        <begin position="47"/>
        <end position="56"/>
    </location>
</feature>
<organism evidence="3 4">
    <name type="scientific">Portunus trituberculatus</name>
    <name type="common">Swimming crab</name>
    <name type="synonym">Neptunus trituberculatus</name>
    <dbReference type="NCBI Taxonomy" id="210409"/>
    <lineage>
        <taxon>Eukaryota</taxon>
        <taxon>Metazoa</taxon>
        <taxon>Ecdysozoa</taxon>
        <taxon>Arthropoda</taxon>
        <taxon>Crustacea</taxon>
        <taxon>Multicrustacea</taxon>
        <taxon>Malacostraca</taxon>
        <taxon>Eumalacostraca</taxon>
        <taxon>Eucarida</taxon>
        <taxon>Decapoda</taxon>
        <taxon>Pleocyemata</taxon>
        <taxon>Brachyura</taxon>
        <taxon>Eubrachyura</taxon>
        <taxon>Portunoidea</taxon>
        <taxon>Portunidae</taxon>
        <taxon>Portuninae</taxon>
        <taxon>Portunus</taxon>
    </lineage>
</organism>
<feature type="chain" id="PRO_5023102542" description="Secreted protein" evidence="2">
    <location>
        <begin position="20"/>
        <end position="83"/>
    </location>
</feature>
<feature type="region of interest" description="Disordered" evidence="1">
    <location>
        <begin position="40"/>
        <end position="70"/>
    </location>
</feature>
<name>A0A5B7JA09_PORTR</name>
<proteinExistence type="predicted"/>
<keyword evidence="4" id="KW-1185">Reference proteome</keyword>
<sequence length="83" mass="9058">MAALVVVVAAAVVVAMVVAVCVCVCVSNICFTTTHHHVHGHVHRGASPPQSSLSSPRRVLEHHKTISMKTSRQEIRKFETRYG</sequence>
<dbReference type="EMBL" id="VSRR010082069">
    <property type="protein sequence ID" value="MPC89758.1"/>
    <property type="molecule type" value="Genomic_DNA"/>
</dbReference>
<dbReference type="Proteomes" id="UP000324222">
    <property type="component" value="Unassembled WGS sequence"/>
</dbReference>
<dbReference type="AlphaFoldDB" id="A0A5B7JA09"/>
<comment type="caution">
    <text evidence="3">The sequence shown here is derived from an EMBL/GenBank/DDBJ whole genome shotgun (WGS) entry which is preliminary data.</text>
</comment>
<feature type="signal peptide" evidence="2">
    <location>
        <begin position="1"/>
        <end position="19"/>
    </location>
</feature>